<proteinExistence type="predicted"/>
<comment type="caution">
    <text evidence="2">The sequence shown here is derived from an EMBL/GenBank/DDBJ whole genome shotgun (WGS) entry which is preliminary data.</text>
</comment>
<evidence type="ECO:0000313" key="3">
    <source>
        <dbReference type="Proteomes" id="UP000299102"/>
    </source>
</evidence>
<reference evidence="2 3" key="1">
    <citation type="journal article" date="2019" name="Commun. Biol.">
        <title>The bagworm genome reveals a unique fibroin gene that provides high tensile strength.</title>
        <authorList>
            <person name="Kono N."/>
            <person name="Nakamura H."/>
            <person name="Ohtoshi R."/>
            <person name="Tomita M."/>
            <person name="Numata K."/>
            <person name="Arakawa K."/>
        </authorList>
    </citation>
    <scope>NUCLEOTIDE SEQUENCE [LARGE SCALE GENOMIC DNA]</scope>
</reference>
<feature type="region of interest" description="Disordered" evidence="1">
    <location>
        <begin position="1"/>
        <end position="35"/>
    </location>
</feature>
<protein>
    <submittedName>
        <fullName evidence="2">Uncharacterized protein</fullName>
    </submittedName>
</protein>
<name>A0A4C1XTV6_EUMVA</name>
<evidence type="ECO:0000256" key="1">
    <source>
        <dbReference type="SAM" id="MobiDB-lite"/>
    </source>
</evidence>
<sequence>MNVTSRAGSFTSLLLRPSPAPPAPGRRSSLSGTISDAAQVRTDRRIAAGIRVEVRRDDAKGFVRPPVRRSCVTARLTHSRRLGMRYGKSTRGPKKALARGEQFVRRKRRNVT</sequence>
<feature type="region of interest" description="Disordered" evidence="1">
    <location>
        <begin position="82"/>
        <end position="112"/>
    </location>
</feature>
<evidence type="ECO:0000313" key="2">
    <source>
        <dbReference type="EMBL" id="GBP65615.1"/>
    </source>
</evidence>
<organism evidence="2 3">
    <name type="scientific">Eumeta variegata</name>
    <name type="common">Bagworm moth</name>
    <name type="synonym">Eumeta japonica</name>
    <dbReference type="NCBI Taxonomy" id="151549"/>
    <lineage>
        <taxon>Eukaryota</taxon>
        <taxon>Metazoa</taxon>
        <taxon>Ecdysozoa</taxon>
        <taxon>Arthropoda</taxon>
        <taxon>Hexapoda</taxon>
        <taxon>Insecta</taxon>
        <taxon>Pterygota</taxon>
        <taxon>Neoptera</taxon>
        <taxon>Endopterygota</taxon>
        <taxon>Lepidoptera</taxon>
        <taxon>Glossata</taxon>
        <taxon>Ditrysia</taxon>
        <taxon>Tineoidea</taxon>
        <taxon>Psychidae</taxon>
        <taxon>Oiketicinae</taxon>
        <taxon>Eumeta</taxon>
    </lineage>
</organism>
<dbReference type="Proteomes" id="UP000299102">
    <property type="component" value="Unassembled WGS sequence"/>
</dbReference>
<accession>A0A4C1XTV6</accession>
<keyword evidence="3" id="KW-1185">Reference proteome</keyword>
<gene>
    <name evidence="2" type="ORF">EVAR_46142_1</name>
</gene>
<feature type="compositionally biased region" description="Polar residues" evidence="1">
    <location>
        <begin position="1"/>
        <end position="11"/>
    </location>
</feature>
<dbReference type="EMBL" id="BGZK01000933">
    <property type="protein sequence ID" value="GBP65615.1"/>
    <property type="molecule type" value="Genomic_DNA"/>
</dbReference>
<dbReference type="AlphaFoldDB" id="A0A4C1XTV6"/>